<dbReference type="AlphaFoldDB" id="A0A8H3XKZ0"/>
<dbReference type="InterPro" id="IPR050346">
    <property type="entry name" value="FMO-like"/>
</dbReference>
<reference evidence="6 8" key="2">
    <citation type="submission" date="2020-01" db="EMBL/GenBank/DDBJ databases">
        <title>Draft genome sequence of Aspergillus udagawae IFM 46972.</title>
        <authorList>
            <person name="Takahashi H."/>
            <person name="Yaguchi T."/>
        </authorList>
    </citation>
    <scope>NUCLEOTIDE SEQUENCE [LARGE SCALE GENOMIC DNA]</scope>
    <source>
        <strain evidence="6 8">IFM 46972</strain>
    </source>
</reference>
<evidence type="ECO:0000313" key="8">
    <source>
        <dbReference type="Proteomes" id="UP000465221"/>
    </source>
</evidence>
<dbReference type="EMBL" id="BBXM02000001">
    <property type="protein sequence ID" value="GIC85937.1"/>
    <property type="molecule type" value="Genomic_DNA"/>
</dbReference>
<evidence type="ECO:0000256" key="5">
    <source>
        <dbReference type="SAM" id="MobiDB-lite"/>
    </source>
</evidence>
<reference evidence="7" key="3">
    <citation type="submission" date="2021-01" db="EMBL/GenBank/DDBJ databases">
        <title>Pan-genome distribution and transcriptional activeness of fungal secondary metabolism genes in Aspergillus section Fumigati.</title>
        <authorList>
            <person name="Takahashi H."/>
            <person name="Umemura M."/>
            <person name="Ninomiya A."/>
            <person name="Kusuya Y."/>
            <person name="Urayama S."/>
            <person name="Shimizu M."/>
            <person name="Watanabe A."/>
            <person name="Kamei K."/>
            <person name="Yaguchi T."/>
            <person name="Hagiwara D."/>
        </authorList>
    </citation>
    <scope>NUCLEOTIDE SEQUENCE</scope>
    <source>
        <strain evidence="7">IFM 46973</strain>
    </source>
</reference>
<dbReference type="GO" id="GO:0050660">
    <property type="term" value="F:flavin adenine dinucleotide binding"/>
    <property type="evidence" value="ECO:0007669"/>
    <property type="project" value="InterPro"/>
</dbReference>
<evidence type="ECO:0000313" key="6">
    <source>
        <dbReference type="EMBL" id="GFF52240.1"/>
    </source>
</evidence>
<dbReference type="GO" id="GO:0050661">
    <property type="term" value="F:NADP binding"/>
    <property type="evidence" value="ECO:0007669"/>
    <property type="project" value="InterPro"/>
</dbReference>
<dbReference type="PANTHER" id="PTHR23023">
    <property type="entry name" value="DIMETHYLANILINE MONOOXYGENASE"/>
    <property type="match status" value="1"/>
</dbReference>
<dbReference type="Pfam" id="PF00743">
    <property type="entry name" value="FMO-like"/>
    <property type="match status" value="1"/>
</dbReference>
<dbReference type="EMBL" id="BLKC01000095">
    <property type="protein sequence ID" value="GFF52240.1"/>
    <property type="molecule type" value="Genomic_DNA"/>
</dbReference>
<accession>A0A8H3XKZ0</accession>
<name>A0A8H3XKZ0_9EURO</name>
<evidence type="ECO:0000313" key="7">
    <source>
        <dbReference type="EMBL" id="GIC85937.1"/>
    </source>
</evidence>
<keyword evidence="6" id="KW-0503">Monooxygenase</keyword>
<feature type="region of interest" description="Disordered" evidence="5">
    <location>
        <begin position="595"/>
        <end position="620"/>
    </location>
</feature>
<keyword evidence="4" id="KW-0560">Oxidoreductase</keyword>
<evidence type="ECO:0000256" key="1">
    <source>
        <dbReference type="ARBA" id="ARBA00009183"/>
    </source>
</evidence>
<dbReference type="Proteomes" id="UP000465221">
    <property type="component" value="Unassembled WGS sequence"/>
</dbReference>
<dbReference type="GeneID" id="66989255"/>
<keyword evidence="2" id="KW-0285">Flavoprotein</keyword>
<evidence type="ECO:0000256" key="3">
    <source>
        <dbReference type="ARBA" id="ARBA00022827"/>
    </source>
</evidence>
<dbReference type="RefSeq" id="XP_043143203.1">
    <property type="nucleotide sequence ID" value="XM_043287268.1"/>
</dbReference>
<dbReference type="SUPFAM" id="SSF51905">
    <property type="entry name" value="FAD/NAD(P)-binding domain"/>
    <property type="match status" value="2"/>
</dbReference>
<sequence>MGSSMNAERVEVVVVGAGWNGLISAKTYLDFRPSADLVILDEQASIGGVWSADKIYPSLYAQIKYGLFEYSFYPMRNEGITEDGYISGDTIHTYLNDFAWDFDLVRRTRLRTAVTNVFQLPSGNWRLEIAGKPDIECEKLIYASGATSHPVIPVWPKAASFSAPIIHSCETGTHLDALRQIQSATVVGGAKSSYDTVFLLLKAGKKVNWIIREDGCGPLAIMPPKLLGMVNTMDVVTTRAMMLMGLSIMSTDGPVHQFFQRTIVGRFILWLFWLVVNWLAERHAGYSKSENAKKLRPMPHGNGIFWANAGLGAASVPLFWKTFHAGECTVHRTEIDSFGEDNTVRLKDGTSFQTDYVILSTGFDKSFHVFSKELQHKYGLMPHADRSSAEERKWARLEAEADQAIDELLPALQNAPHGIGEGVIREKTTGGHHILHGPSRHYRRLVVPSLVAAGDRSIYFPGFIHSIYTPTVSEVQALWGVAFLLGLHDPPSLREMEQEVAEWNVWTRKRYVGQGRKHAYAIFDFLPYIDVLLKDLGVNPRRKKSLFAHLFMPSYPRDYKGIIDEFRQTLAATQASKSKHTVSFALPSPSAAKYDGMQPGAQGHGRTSASTNGYSTGLSLNGNKPFRPLAFAN</sequence>
<dbReference type="InterPro" id="IPR036188">
    <property type="entry name" value="FAD/NAD-bd_sf"/>
</dbReference>
<comment type="similarity">
    <text evidence="1">Belongs to the FMO family.</text>
</comment>
<dbReference type="GO" id="GO:0004499">
    <property type="term" value="F:N,N-dimethylaniline monooxygenase activity"/>
    <property type="evidence" value="ECO:0007669"/>
    <property type="project" value="InterPro"/>
</dbReference>
<dbReference type="InterPro" id="IPR020946">
    <property type="entry name" value="Flavin_mOase-like"/>
</dbReference>
<dbReference type="Gene3D" id="3.50.50.60">
    <property type="entry name" value="FAD/NAD(P)-binding domain"/>
    <property type="match status" value="1"/>
</dbReference>
<gene>
    <name evidence="7" type="ORF">Aud_001779</name>
    <name evidence="6" type="ORF">IFM46972_09488</name>
</gene>
<reference evidence="7" key="1">
    <citation type="journal article" date="2015" name="Genome Announc.">
        <title>Draft Genome Sequence of the Pathogenic Filamentous Fungus Aspergillus udagawae Strain IFM 46973T.</title>
        <authorList>
            <person name="Kusuya Y."/>
            <person name="Takahashi-Nakaguchi A."/>
            <person name="Takahashi H."/>
            <person name="Yaguchi T."/>
        </authorList>
    </citation>
    <scope>NUCLEOTIDE SEQUENCE</scope>
    <source>
        <strain evidence="7">IFM 46973</strain>
    </source>
</reference>
<evidence type="ECO:0000256" key="4">
    <source>
        <dbReference type="ARBA" id="ARBA00023002"/>
    </source>
</evidence>
<dbReference type="Proteomes" id="UP000036893">
    <property type="component" value="Unassembled WGS sequence"/>
</dbReference>
<comment type="caution">
    <text evidence="6">The sequence shown here is derived from an EMBL/GenBank/DDBJ whole genome shotgun (WGS) entry which is preliminary data.</text>
</comment>
<keyword evidence="3" id="KW-0274">FAD</keyword>
<organism evidence="6 8">
    <name type="scientific">Aspergillus udagawae</name>
    <dbReference type="NCBI Taxonomy" id="91492"/>
    <lineage>
        <taxon>Eukaryota</taxon>
        <taxon>Fungi</taxon>
        <taxon>Dikarya</taxon>
        <taxon>Ascomycota</taxon>
        <taxon>Pezizomycotina</taxon>
        <taxon>Eurotiomycetes</taxon>
        <taxon>Eurotiomycetidae</taxon>
        <taxon>Eurotiales</taxon>
        <taxon>Aspergillaceae</taxon>
        <taxon>Aspergillus</taxon>
        <taxon>Aspergillus subgen. Fumigati</taxon>
    </lineage>
</organism>
<protein>
    <submittedName>
        <fullName evidence="6">Dimethylaniline monooxygenase [N-oxide-forming] 4</fullName>
    </submittedName>
</protein>
<feature type="compositionally biased region" description="Polar residues" evidence="5">
    <location>
        <begin position="605"/>
        <end position="620"/>
    </location>
</feature>
<evidence type="ECO:0000256" key="2">
    <source>
        <dbReference type="ARBA" id="ARBA00022630"/>
    </source>
</evidence>
<proteinExistence type="inferred from homology"/>